<organism evidence="2 3">
    <name type="scientific">Anaeromassilibacillus senegalensis</name>
    <dbReference type="NCBI Taxonomy" id="1673717"/>
    <lineage>
        <taxon>Bacteria</taxon>
        <taxon>Bacillati</taxon>
        <taxon>Bacillota</taxon>
        <taxon>Clostridia</taxon>
        <taxon>Eubacteriales</taxon>
        <taxon>Acutalibacteraceae</taxon>
        <taxon>Anaeromassilibacillus</taxon>
    </lineage>
</organism>
<keyword evidence="1" id="KW-1133">Transmembrane helix</keyword>
<gene>
    <name evidence="2" type="ORF">L0P57_04985</name>
</gene>
<evidence type="ECO:0000256" key="1">
    <source>
        <dbReference type="SAM" id="Phobius"/>
    </source>
</evidence>
<proteinExistence type="predicted"/>
<dbReference type="Proteomes" id="UP001298681">
    <property type="component" value="Unassembled WGS sequence"/>
</dbReference>
<dbReference type="Pfam" id="PF12725">
    <property type="entry name" value="DUF3810"/>
    <property type="match status" value="1"/>
</dbReference>
<protein>
    <submittedName>
        <fullName evidence="2">DUF3810 domain-containing protein</fullName>
    </submittedName>
</protein>
<sequence>MKRLRLPNLRPWIPVLFLPLSLLLLMFSRAVPSFAEWYATGPYRWLSHWGNLLSFCIPYSSIGEMLVLAAIPVCLGYLIYFFIQWRKHRESRRETLCRFFRNALCAISLLAFLFTICCGINYSRYTFAQTSGLRIQPSSKEELQELCQSLAGDVTALRQQVQTDANGITTLDASVNGTAKQARSAMRAASADYPLLDGTYLGPKPVFFSRALSACQITGIFFPFTFEANVNIDIPDYSIPSTMCHELAHLSGFMREDEANFIAYLACIHSESAEFQYSGKMLAYIYVFNALFAEDPQAAQEISASLGEGVRMDLNANNAYWDQFESPVAEVANQVNNAYLKANRQQDGVRSYGRVVDLLLAEHRAKQEATSLQTS</sequence>
<evidence type="ECO:0000313" key="3">
    <source>
        <dbReference type="Proteomes" id="UP001298681"/>
    </source>
</evidence>
<evidence type="ECO:0000313" key="2">
    <source>
        <dbReference type="EMBL" id="MCG4610282.1"/>
    </source>
</evidence>
<keyword evidence="1" id="KW-0812">Transmembrane</keyword>
<dbReference type="EMBL" id="JAKNHQ010000005">
    <property type="protein sequence ID" value="MCG4610282.1"/>
    <property type="molecule type" value="Genomic_DNA"/>
</dbReference>
<dbReference type="RefSeq" id="WP_195451114.1">
    <property type="nucleotide sequence ID" value="NZ_JAKNHQ010000005.1"/>
</dbReference>
<dbReference type="InterPro" id="IPR024294">
    <property type="entry name" value="DUF3810"/>
</dbReference>
<feature type="transmembrane region" description="Helical" evidence="1">
    <location>
        <begin position="103"/>
        <end position="122"/>
    </location>
</feature>
<accession>A0ABS9MJ58</accession>
<keyword evidence="3" id="KW-1185">Reference proteome</keyword>
<keyword evidence="1" id="KW-0472">Membrane</keyword>
<feature type="transmembrane region" description="Helical" evidence="1">
    <location>
        <begin position="59"/>
        <end position="83"/>
    </location>
</feature>
<name>A0ABS9MJ58_9FIRM</name>
<reference evidence="2 3" key="1">
    <citation type="submission" date="2022-01" db="EMBL/GenBank/DDBJ databases">
        <title>Collection of gut derived symbiotic bacterial strains cultured from healthy donors.</title>
        <authorList>
            <person name="Lin H."/>
            <person name="Kohout C."/>
            <person name="Waligurski E."/>
            <person name="Pamer E.G."/>
        </authorList>
    </citation>
    <scope>NUCLEOTIDE SEQUENCE [LARGE SCALE GENOMIC DNA]</scope>
    <source>
        <strain evidence="2 3">DFI.7.58</strain>
    </source>
</reference>
<comment type="caution">
    <text evidence="2">The sequence shown here is derived from an EMBL/GenBank/DDBJ whole genome shotgun (WGS) entry which is preliminary data.</text>
</comment>